<dbReference type="InterPro" id="IPR055087">
    <property type="entry name" value="GldL-like_N"/>
</dbReference>
<dbReference type="EMBL" id="FOXH01000010">
    <property type="protein sequence ID" value="SFQ13223.1"/>
    <property type="molecule type" value="Genomic_DNA"/>
</dbReference>
<gene>
    <name evidence="4" type="ORF">SAMN04515674_110170</name>
</gene>
<keyword evidence="2" id="KW-0812">Transmembrane</keyword>
<organism evidence="4 5">
    <name type="scientific">Pseudarcicella hirudinis</name>
    <dbReference type="NCBI Taxonomy" id="1079859"/>
    <lineage>
        <taxon>Bacteria</taxon>
        <taxon>Pseudomonadati</taxon>
        <taxon>Bacteroidota</taxon>
        <taxon>Cytophagia</taxon>
        <taxon>Cytophagales</taxon>
        <taxon>Flectobacillaceae</taxon>
        <taxon>Pseudarcicella</taxon>
    </lineage>
</organism>
<keyword evidence="2" id="KW-0472">Membrane</keyword>
<evidence type="ECO:0000313" key="5">
    <source>
        <dbReference type="Proteomes" id="UP000199306"/>
    </source>
</evidence>
<evidence type="ECO:0000256" key="1">
    <source>
        <dbReference type="SAM" id="Coils"/>
    </source>
</evidence>
<accession>A0A1I5W0N1</accession>
<feature type="transmembrane region" description="Helical" evidence="2">
    <location>
        <begin position="36"/>
        <end position="58"/>
    </location>
</feature>
<sequence length="265" mass="28759">MKGLEKIINVIASFGASVVIVGALFKILHFDGANQMLMIGMLTEAAIFILFGILYLTAKPEKSYDWERVYPELSKEFQGELPKAVSRQTSGGTGITAKMDEMLANAKVTPEIFDSLGKGLKSLTETVSKVGDITDATVATKEYASNVKTASGAMLEMNKSYGSTITALSEMSGASADAKEYRVQFQKVTQNMGALNAVYELELQDTNKHLKAMNAFYGNLTSAMENMSEASKDTQQFKQELSKLTNNLSSLNNVYGSMLSAMKGN</sequence>
<feature type="domain" description="Gliding motility protein GldL-like N-terminal" evidence="3">
    <location>
        <begin position="11"/>
        <end position="75"/>
    </location>
</feature>
<dbReference type="InterPro" id="IPR019852">
    <property type="entry name" value="Motility-assoc_prot_GldL"/>
</dbReference>
<protein>
    <submittedName>
        <fullName evidence="4">Gliding motility-associated protein GldL</fullName>
    </submittedName>
</protein>
<dbReference type="RefSeq" id="WP_092018363.1">
    <property type="nucleotide sequence ID" value="NZ_FOXH01000010.1"/>
</dbReference>
<dbReference type="NCBIfam" id="TIGR03513">
    <property type="entry name" value="GldL_gliding"/>
    <property type="match status" value="1"/>
</dbReference>
<dbReference type="AlphaFoldDB" id="A0A1I5W0N1"/>
<name>A0A1I5W0N1_9BACT</name>
<dbReference type="OrthoDB" id="1466660at2"/>
<feature type="transmembrane region" description="Helical" evidence="2">
    <location>
        <begin position="7"/>
        <end position="30"/>
    </location>
</feature>
<proteinExistence type="predicted"/>
<dbReference type="Pfam" id="PF22827">
    <property type="entry name" value="GldL_N"/>
    <property type="match status" value="1"/>
</dbReference>
<reference evidence="4 5" key="1">
    <citation type="submission" date="2016-10" db="EMBL/GenBank/DDBJ databases">
        <authorList>
            <person name="de Groot N.N."/>
        </authorList>
    </citation>
    <scope>NUCLEOTIDE SEQUENCE [LARGE SCALE GENOMIC DNA]</scope>
    <source>
        <strain evidence="5">E92,LMG 26720,CCM 7988</strain>
    </source>
</reference>
<evidence type="ECO:0000313" key="4">
    <source>
        <dbReference type="EMBL" id="SFQ13223.1"/>
    </source>
</evidence>
<keyword evidence="1" id="KW-0175">Coiled coil</keyword>
<dbReference type="STRING" id="1079859.SAMN04515674_110170"/>
<feature type="coiled-coil region" evidence="1">
    <location>
        <begin position="227"/>
        <end position="254"/>
    </location>
</feature>
<keyword evidence="2" id="KW-1133">Transmembrane helix</keyword>
<evidence type="ECO:0000259" key="3">
    <source>
        <dbReference type="Pfam" id="PF22827"/>
    </source>
</evidence>
<evidence type="ECO:0000256" key="2">
    <source>
        <dbReference type="SAM" id="Phobius"/>
    </source>
</evidence>
<dbReference type="Proteomes" id="UP000199306">
    <property type="component" value="Unassembled WGS sequence"/>
</dbReference>
<keyword evidence="5" id="KW-1185">Reference proteome</keyword>